<dbReference type="InterPro" id="IPR042252">
    <property type="entry name" value="MtfA_N"/>
</dbReference>
<name>A0A318H7U6_9BURK</name>
<accession>A0A318H7U6</accession>
<sequence length="255" mass="28971">MNWAQRLLGRLRRPAPEIPDTLWLQALHDCPMLSRRPLADVWRLRQLSARFLQDKEFSVAGDLELDDRMALAIAAQACVPVIHLDLSLYDGFVGIVIQPGEVDVQRTWSDEIGLVHSRRDTLSGEIVPGGPVMLSWPDVQQGRHAMETGYNVVIHEFAHVIDAADGHVDGLPPMPDRATQERWLRVRDAAFERLVQQADEDRPGVLDPYGAESLEEFFPVACESYFSQGRRLRRAEPELYQLLSDYFRQDSAAFL</sequence>
<dbReference type="Pfam" id="PF06167">
    <property type="entry name" value="Peptidase_M90"/>
    <property type="match status" value="1"/>
</dbReference>
<dbReference type="GO" id="GO:0004177">
    <property type="term" value="F:aminopeptidase activity"/>
    <property type="evidence" value="ECO:0007669"/>
    <property type="project" value="TreeGrafter"/>
</dbReference>
<evidence type="ECO:0000313" key="2">
    <source>
        <dbReference type="Proteomes" id="UP000247811"/>
    </source>
</evidence>
<comment type="caution">
    <text evidence="1">The sequence shown here is derived from an EMBL/GenBank/DDBJ whole genome shotgun (WGS) entry which is preliminary data.</text>
</comment>
<dbReference type="GO" id="GO:0008237">
    <property type="term" value="F:metallopeptidase activity"/>
    <property type="evidence" value="ECO:0007669"/>
    <property type="project" value="InterPro"/>
</dbReference>
<evidence type="ECO:0008006" key="3">
    <source>
        <dbReference type="Google" id="ProtNLM"/>
    </source>
</evidence>
<gene>
    <name evidence="1" type="ORF">C7444_102226</name>
</gene>
<dbReference type="InterPro" id="IPR010384">
    <property type="entry name" value="MtfA_fam"/>
</dbReference>
<dbReference type="AlphaFoldDB" id="A0A318H7U6"/>
<proteinExistence type="predicted"/>
<dbReference type="InterPro" id="IPR024079">
    <property type="entry name" value="MetalloPept_cat_dom_sf"/>
</dbReference>
<organism evidence="1 2">
    <name type="scientific">Sphaerotilus hippei</name>
    <dbReference type="NCBI Taxonomy" id="744406"/>
    <lineage>
        <taxon>Bacteria</taxon>
        <taxon>Pseudomonadati</taxon>
        <taxon>Pseudomonadota</taxon>
        <taxon>Betaproteobacteria</taxon>
        <taxon>Burkholderiales</taxon>
        <taxon>Sphaerotilaceae</taxon>
        <taxon>Sphaerotilus</taxon>
    </lineage>
</organism>
<dbReference type="GO" id="GO:0005829">
    <property type="term" value="C:cytosol"/>
    <property type="evidence" value="ECO:0007669"/>
    <property type="project" value="TreeGrafter"/>
</dbReference>
<dbReference type="SUPFAM" id="SSF55486">
    <property type="entry name" value="Metalloproteases ('zincins'), catalytic domain"/>
    <property type="match status" value="1"/>
</dbReference>
<dbReference type="PANTHER" id="PTHR30164:SF2">
    <property type="entry name" value="PROTEIN MTFA"/>
    <property type="match status" value="1"/>
</dbReference>
<dbReference type="CDD" id="cd20169">
    <property type="entry name" value="Peptidase_M90_mtfA"/>
    <property type="match status" value="1"/>
</dbReference>
<reference evidence="1 2" key="1">
    <citation type="submission" date="2018-05" db="EMBL/GenBank/DDBJ databases">
        <title>Genomic Encyclopedia of Type Strains, Phase IV (KMG-IV): sequencing the most valuable type-strain genomes for metagenomic binning, comparative biology and taxonomic classification.</title>
        <authorList>
            <person name="Goeker M."/>
        </authorList>
    </citation>
    <scope>NUCLEOTIDE SEQUENCE [LARGE SCALE GENOMIC DNA]</scope>
    <source>
        <strain evidence="1 2">DSM 566</strain>
    </source>
</reference>
<dbReference type="Gene3D" id="1.10.472.150">
    <property type="entry name" value="Glucose-regulated metallo-peptidase M90, N-terminal domain"/>
    <property type="match status" value="1"/>
</dbReference>
<evidence type="ECO:0000313" key="1">
    <source>
        <dbReference type="EMBL" id="PXW98744.1"/>
    </source>
</evidence>
<dbReference type="Proteomes" id="UP000247811">
    <property type="component" value="Unassembled WGS sequence"/>
</dbReference>
<dbReference type="PANTHER" id="PTHR30164">
    <property type="entry name" value="MTFA PEPTIDASE"/>
    <property type="match status" value="1"/>
</dbReference>
<protein>
    <recommendedName>
        <fullName evidence="3">Zinc-dependent peptidase</fullName>
    </recommendedName>
</protein>
<dbReference type="EMBL" id="QJJS01000002">
    <property type="protein sequence ID" value="PXW98744.1"/>
    <property type="molecule type" value="Genomic_DNA"/>
</dbReference>
<keyword evidence="2" id="KW-1185">Reference proteome</keyword>
<dbReference type="Gene3D" id="3.40.390.10">
    <property type="entry name" value="Collagenase (Catalytic Domain)"/>
    <property type="match status" value="1"/>
</dbReference>